<gene>
    <name evidence="1" type="ORF">RIMI_LOCUS16833568</name>
</gene>
<name>A0ABN9M5R6_9NEOB</name>
<accession>A0ABN9M5R6</accession>
<evidence type="ECO:0000313" key="1">
    <source>
        <dbReference type="EMBL" id="CAJ0959504.1"/>
    </source>
</evidence>
<comment type="caution">
    <text evidence="1">The sequence shown here is derived from an EMBL/GenBank/DDBJ whole genome shotgun (WGS) entry which is preliminary data.</text>
</comment>
<proteinExistence type="predicted"/>
<protein>
    <submittedName>
        <fullName evidence="1">Uncharacterized protein</fullName>
    </submittedName>
</protein>
<sequence length="122" mass="14399">MEEKFSTRGYPSQLLTSARHATPRNRVSTSRIPFVNTFHPYSKRVQASLHKHWNILSKSYPNIPEFQQPFLPCYRRPTNIRDKLIMRCWHDTPEHDYGIVLLGTSLVRITIPRLIYVTHLDP</sequence>
<evidence type="ECO:0000313" key="2">
    <source>
        <dbReference type="Proteomes" id="UP001176940"/>
    </source>
</evidence>
<dbReference type="EMBL" id="CAUEEQ010047821">
    <property type="protein sequence ID" value="CAJ0959504.1"/>
    <property type="molecule type" value="Genomic_DNA"/>
</dbReference>
<organism evidence="1 2">
    <name type="scientific">Ranitomeya imitator</name>
    <name type="common">mimic poison frog</name>
    <dbReference type="NCBI Taxonomy" id="111125"/>
    <lineage>
        <taxon>Eukaryota</taxon>
        <taxon>Metazoa</taxon>
        <taxon>Chordata</taxon>
        <taxon>Craniata</taxon>
        <taxon>Vertebrata</taxon>
        <taxon>Euteleostomi</taxon>
        <taxon>Amphibia</taxon>
        <taxon>Batrachia</taxon>
        <taxon>Anura</taxon>
        <taxon>Neobatrachia</taxon>
        <taxon>Hyloidea</taxon>
        <taxon>Dendrobatidae</taxon>
        <taxon>Dendrobatinae</taxon>
        <taxon>Ranitomeya</taxon>
    </lineage>
</organism>
<dbReference type="Proteomes" id="UP001176940">
    <property type="component" value="Unassembled WGS sequence"/>
</dbReference>
<reference evidence="1" key="1">
    <citation type="submission" date="2023-07" db="EMBL/GenBank/DDBJ databases">
        <authorList>
            <person name="Stuckert A."/>
        </authorList>
    </citation>
    <scope>NUCLEOTIDE SEQUENCE</scope>
</reference>
<keyword evidence="2" id="KW-1185">Reference proteome</keyword>